<keyword evidence="9" id="KW-0418">Kinase</keyword>
<dbReference type="InterPro" id="IPR000700">
    <property type="entry name" value="PAS-assoc_C"/>
</dbReference>
<dbReference type="AlphaFoldDB" id="A0A0R3DXX3"/>
<dbReference type="PANTHER" id="PTHR43065">
    <property type="entry name" value="SENSOR HISTIDINE KINASE"/>
    <property type="match status" value="1"/>
</dbReference>
<dbReference type="SUPFAM" id="SSF47384">
    <property type="entry name" value="Homodimeric domain of signal transducing histidine kinase"/>
    <property type="match status" value="1"/>
</dbReference>
<feature type="domain" description="PAS" evidence="7">
    <location>
        <begin position="136"/>
        <end position="209"/>
    </location>
</feature>
<dbReference type="CDD" id="cd00130">
    <property type="entry name" value="PAS"/>
    <property type="match status" value="2"/>
</dbReference>
<evidence type="ECO:0000256" key="2">
    <source>
        <dbReference type="ARBA" id="ARBA00012438"/>
    </source>
</evidence>
<dbReference type="InterPro" id="IPR036890">
    <property type="entry name" value="HATPase_C_sf"/>
</dbReference>
<keyword evidence="9" id="KW-0808">Transferase</keyword>
<sequence length="649" mass="71933">MKTTAAADPQSLELLINGIIDYAIFMLDTDGRVRTWNRGAERLKGYAADEIIGKPFSTFYTPEDRQKDLPSKALATAAETGRFATEGWRVRKDGSRFWALVVLDAIRDEEGGLIGFAKVTRDITERQQARNDLLESERRYRRLVEAVVDYAIFQLDPSGHVATWNPGAERIKGYRPEEIIGRHFSTFYTPEDLEKEVPKLALKEAAEKGRFEAEGWRLRKDGTRFWASVVIDRITDESGTIIGFAKVTRDLTDRKQAQDELHRVQEQLVASQKLEAVGQLSGGIAHDFNNLLMIVLGNLENAERNSRNVGAPNLHRALANAKRGAQRAAALTSRLLAFSRRQALDPKPINLNGFLSGLQEFLQRTLGERIEVQTVGGAGLWQIEVDVNHLESTIVNLAINARDAMPDGGKLTIEAANVSADEDYSRVNPELAAGQYVAICVSDTGSGMTPEVLNHAFEPFFTTKEPGQGTGLGLSQVYGFVKQSGGHVKIYSEVGEGTSIKMYFPRYAGSAQPSSEPADEFVAEGVAVETILVVEDDPDLRTYVSDVLRDLNYRVLSASSAQAALTILLQEDQQVDLLLTDVVMPGINGRDLGRRAQQIRPKLKILYMTGYSRNAVVHQGRLDEGVELLEKPVTQARLALKIRELLDRR</sequence>
<gene>
    <name evidence="9" type="ORF">AOQ71_12875</name>
</gene>
<dbReference type="InterPro" id="IPR011006">
    <property type="entry name" value="CheY-like_superfamily"/>
</dbReference>
<dbReference type="SUPFAM" id="SSF52172">
    <property type="entry name" value="CheY-like"/>
    <property type="match status" value="1"/>
</dbReference>
<evidence type="ECO:0000256" key="4">
    <source>
        <dbReference type="PROSITE-ProRule" id="PRU00169"/>
    </source>
</evidence>
<dbReference type="Pfam" id="PF00072">
    <property type="entry name" value="Response_reg"/>
    <property type="match status" value="1"/>
</dbReference>
<dbReference type="SMART" id="SM00387">
    <property type="entry name" value="HATPase_c"/>
    <property type="match status" value="1"/>
</dbReference>
<dbReference type="OrthoDB" id="9796100at2"/>
<dbReference type="PROSITE" id="PS50113">
    <property type="entry name" value="PAC"/>
    <property type="match status" value="2"/>
</dbReference>
<organism evidence="9 10">
    <name type="scientific">Bradyrhizobium manausense</name>
    <dbReference type="NCBI Taxonomy" id="989370"/>
    <lineage>
        <taxon>Bacteria</taxon>
        <taxon>Pseudomonadati</taxon>
        <taxon>Pseudomonadota</taxon>
        <taxon>Alphaproteobacteria</taxon>
        <taxon>Hyphomicrobiales</taxon>
        <taxon>Nitrobacteraceae</taxon>
        <taxon>Bradyrhizobium</taxon>
    </lineage>
</organism>
<keyword evidence="10" id="KW-1185">Reference proteome</keyword>
<evidence type="ECO:0000259" key="6">
    <source>
        <dbReference type="PROSITE" id="PS50110"/>
    </source>
</evidence>
<dbReference type="Gene3D" id="3.30.565.10">
    <property type="entry name" value="Histidine kinase-like ATPase, C-terminal domain"/>
    <property type="match status" value="1"/>
</dbReference>
<reference evidence="9 10" key="1">
    <citation type="submission" date="2015-09" db="EMBL/GenBank/DDBJ databases">
        <title>Draft Genome Sequence of Bradyrhizobium manausense Strain BR 3351T, a Novel Symbiotic Nitrogen-Fixing Alphaproteobacterium Isolated from Brazilian Amazon Rain Forest.</title>
        <authorList>
            <person name="De Araujo J.L."/>
            <person name="Zilli J.E."/>
        </authorList>
    </citation>
    <scope>NUCLEOTIDE SEQUENCE [LARGE SCALE GENOMIC DNA]</scope>
    <source>
        <strain evidence="9 10">BR3351</strain>
    </source>
</reference>
<dbReference type="Pfam" id="PF08448">
    <property type="entry name" value="PAS_4"/>
    <property type="match status" value="1"/>
</dbReference>
<dbReference type="SUPFAM" id="SSF55785">
    <property type="entry name" value="PYP-like sensor domain (PAS domain)"/>
    <property type="match status" value="2"/>
</dbReference>
<evidence type="ECO:0000259" key="5">
    <source>
        <dbReference type="PROSITE" id="PS50109"/>
    </source>
</evidence>
<feature type="modified residue" description="4-aspartylphosphate" evidence="4">
    <location>
        <position position="581"/>
    </location>
</feature>
<dbReference type="Pfam" id="PF00512">
    <property type="entry name" value="HisKA"/>
    <property type="match status" value="1"/>
</dbReference>
<dbReference type="InterPro" id="IPR013656">
    <property type="entry name" value="PAS_4"/>
</dbReference>
<dbReference type="EMBL" id="LJYG01000047">
    <property type="protein sequence ID" value="KRQ14755.1"/>
    <property type="molecule type" value="Genomic_DNA"/>
</dbReference>
<dbReference type="CDD" id="cd16919">
    <property type="entry name" value="HATPase_CckA-like"/>
    <property type="match status" value="1"/>
</dbReference>
<dbReference type="PANTHER" id="PTHR43065:SF49">
    <property type="entry name" value="HISTIDINE KINASE"/>
    <property type="match status" value="1"/>
</dbReference>
<dbReference type="PRINTS" id="PR00344">
    <property type="entry name" value="BCTRLSENSOR"/>
</dbReference>
<feature type="domain" description="PAC" evidence="8">
    <location>
        <begin position="83"/>
        <end position="135"/>
    </location>
</feature>
<dbReference type="SUPFAM" id="SSF55874">
    <property type="entry name" value="ATPase domain of HSP90 chaperone/DNA topoisomerase II/histidine kinase"/>
    <property type="match status" value="1"/>
</dbReference>
<dbReference type="SMART" id="SM00086">
    <property type="entry name" value="PAC"/>
    <property type="match status" value="2"/>
</dbReference>
<comment type="caution">
    <text evidence="9">The sequence shown here is derived from an EMBL/GenBank/DDBJ whole genome shotgun (WGS) entry which is preliminary data.</text>
</comment>
<dbReference type="InterPro" id="IPR005467">
    <property type="entry name" value="His_kinase_dom"/>
</dbReference>
<feature type="domain" description="PAS" evidence="7">
    <location>
        <begin position="8"/>
        <end position="81"/>
    </location>
</feature>
<dbReference type="Gene3D" id="3.40.50.2300">
    <property type="match status" value="1"/>
</dbReference>
<dbReference type="EC" id="2.7.13.3" evidence="2"/>
<protein>
    <recommendedName>
        <fullName evidence="2">histidine kinase</fullName>
        <ecNumber evidence="2">2.7.13.3</ecNumber>
    </recommendedName>
</protein>
<comment type="catalytic activity">
    <reaction evidence="1">
        <text>ATP + protein L-histidine = ADP + protein N-phospho-L-histidine.</text>
        <dbReference type="EC" id="2.7.13.3"/>
    </reaction>
</comment>
<dbReference type="InterPro" id="IPR004358">
    <property type="entry name" value="Sig_transdc_His_kin-like_C"/>
</dbReference>
<dbReference type="PROSITE" id="PS50109">
    <property type="entry name" value="HIS_KIN"/>
    <property type="match status" value="1"/>
</dbReference>
<dbReference type="Pfam" id="PF13426">
    <property type="entry name" value="PAS_9"/>
    <property type="match status" value="1"/>
</dbReference>
<dbReference type="SMART" id="SM00388">
    <property type="entry name" value="HisKA"/>
    <property type="match status" value="1"/>
</dbReference>
<evidence type="ECO:0000313" key="9">
    <source>
        <dbReference type="EMBL" id="KRQ14755.1"/>
    </source>
</evidence>
<feature type="domain" description="Response regulatory" evidence="6">
    <location>
        <begin position="530"/>
        <end position="646"/>
    </location>
</feature>
<dbReference type="GO" id="GO:0000155">
    <property type="term" value="F:phosphorelay sensor kinase activity"/>
    <property type="evidence" value="ECO:0007669"/>
    <property type="project" value="InterPro"/>
</dbReference>
<accession>A0A0R3DXX3</accession>
<dbReference type="SMART" id="SM00091">
    <property type="entry name" value="PAS"/>
    <property type="match status" value="2"/>
</dbReference>
<evidence type="ECO:0000259" key="7">
    <source>
        <dbReference type="PROSITE" id="PS50112"/>
    </source>
</evidence>
<dbReference type="InterPro" id="IPR001789">
    <property type="entry name" value="Sig_transdc_resp-reg_receiver"/>
</dbReference>
<evidence type="ECO:0000256" key="3">
    <source>
        <dbReference type="ARBA" id="ARBA00022553"/>
    </source>
</evidence>
<dbReference type="InterPro" id="IPR036097">
    <property type="entry name" value="HisK_dim/P_sf"/>
</dbReference>
<dbReference type="RefSeq" id="WP_057746764.1">
    <property type="nucleotide sequence ID" value="NZ_LJYG01000047.1"/>
</dbReference>
<dbReference type="InterPro" id="IPR003594">
    <property type="entry name" value="HATPase_dom"/>
</dbReference>
<dbReference type="InterPro" id="IPR000014">
    <property type="entry name" value="PAS"/>
</dbReference>
<dbReference type="NCBIfam" id="TIGR00229">
    <property type="entry name" value="sensory_box"/>
    <property type="match status" value="2"/>
</dbReference>
<dbReference type="Gene3D" id="3.30.450.20">
    <property type="entry name" value="PAS domain"/>
    <property type="match status" value="2"/>
</dbReference>
<dbReference type="Gene3D" id="1.10.287.130">
    <property type="match status" value="1"/>
</dbReference>
<dbReference type="Pfam" id="PF02518">
    <property type="entry name" value="HATPase_c"/>
    <property type="match status" value="1"/>
</dbReference>
<keyword evidence="3 4" id="KW-0597">Phosphoprotein</keyword>
<name>A0A0R3DXX3_9BRAD</name>
<feature type="domain" description="PAC" evidence="8">
    <location>
        <begin position="211"/>
        <end position="263"/>
    </location>
</feature>
<dbReference type="STRING" id="989370.AOQ71_12875"/>
<evidence type="ECO:0000256" key="1">
    <source>
        <dbReference type="ARBA" id="ARBA00000085"/>
    </source>
</evidence>
<proteinExistence type="predicted"/>
<dbReference type="Proteomes" id="UP000051936">
    <property type="component" value="Unassembled WGS sequence"/>
</dbReference>
<dbReference type="SMART" id="SM00448">
    <property type="entry name" value="REC"/>
    <property type="match status" value="1"/>
</dbReference>
<dbReference type="PROSITE" id="PS50112">
    <property type="entry name" value="PAS"/>
    <property type="match status" value="2"/>
</dbReference>
<feature type="domain" description="Histidine kinase" evidence="5">
    <location>
        <begin position="283"/>
        <end position="508"/>
    </location>
</feature>
<dbReference type="PROSITE" id="PS50110">
    <property type="entry name" value="RESPONSE_REGULATORY"/>
    <property type="match status" value="1"/>
</dbReference>
<dbReference type="InterPro" id="IPR035965">
    <property type="entry name" value="PAS-like_dom_sf"/>
</dbReference>
<dbReference type="InterPro" id="IPR003661">
    <property type="entry name" value="HisK_dim/P_dom"/>
</dbReference>
<evidence type="ECO:0000259" key="8">
    <source>
        <dbReference type="PROSITE" id="PS50113"/>
    </source>
</evidence>
<dbReference type="InterPro" id="IPR001610">
    <property type="entry name" value="PAC"/>
</dbReference>
<evidence type="ECO:0000313" key="10">
    <source>
        <dbReference type="Proteomes" id="UP000051936"/>
    </source>
</evidence>